<proteinExistence type="inferred from homology"/>
<dbReference type="AlphaFoldDB" id="A0A8S4SIU4"/>
<name>A0A8S4SIU4_9NEOP</name>
<evidence type="ECO:0000313" key="7">
    <source>
        <dbReference type="EMBL" id="CAH2269000.1"/>
    </source>
</evidence>
<evidence type="ECO:0000259" key="6">
    <source>
        <dbReference type="PROSITE" id="PS00624"/>
    </source>
</evidence>
<evidence type="ECO:0000256" key="1">
    <source>
        <dbReference type="ARBA" id="ARBA00001974"/>
    </source>
</evidence>
<comment type="caution">
    <text evidence="7">The sequence shown here is derived from an EMBL/GenBank/DDBJ whole genome shotgun (WGS) entry which is preliminary data.</text>
</comment>
<dbReference type="PANTHER" id="PTHR11552">
    <property type="entry name" value="GLUCOSE-METHANOL-CHOLINE GMC OXIDOREDUCTASE"/>
    <property type="match status" value="1"/>
</dbReference>
<evidence type="ECO:0000313" key="8">
    <source>
        <dbReference type="Proteomes" id="UP000838756"/>
    </source>
</evidence>
<evidence type="ECO:0000256" key="4">
    <source>
        <dbReference type="ARBA" id="ARBA00022827"/>
    </source>
</evidence>
<feature type="binding site" evidence="5">
    <location>
        <position position="147"/>
    </location>
    <ligand>
        <name>FAD</name>
        <dbReference type="ChEBI" id="CHEBI:57692"/>
    </ligand>
</feature>
<organism evidence="7 8">
    <name type="scientific">Pararge aegeria aegeria</name>
    <dbReference type="NCBI Taxonomy" id="348720"/>
    <lineage>
        <taxon>Eukaryota</taxon>
        <taxon>Metazoa</taxon>
        <taxon>Ecdysozoa</taxon>
        <taxon>Arthropoda</taxon>
        <taxon>Hexapoda</taxon>
        <taxon>Insecta</taxon>
        <taxon>Pterygota</taxon>
        <taxon>Neoptera</taxon>
        <taxon>Endopterygota</taxon>
        <taxon>Lepidoptera</taxon>
        <taxon>Glossata</taxon>
        <taxon>Ditrysia</taxon>
        <taxon>Papilionoidea</taxon>
        <taxon>Nymphalidae</taxon>
        <taxon>Satyrinae</taxon>
        <taxon>Satyrini</taxon>
        <taxon>Parargina</taxon>
        <taxon>Pararge</taxon>
    </lineage>
</organism>
<accession>A0A8S4SIU4</accession>
<comment type="cofactor">
    <cofactor evidence="1 5">
        <name>FAD</name>
        <dbReference type="ChEBI" id="CHEBI:57692"/>
    </cofactor>
</comment>
<evidence type="ECO:0000256" key="2">
    <source>
        <dbReference type="ARBA" id="ARBA00010790"/>
    </source>
</evidence>
<gene>
    <name evidence="7" type="primary">jg16024</name>
    <name evidence="7" type="ORF">PAEG_LOCUS27298</name>
</gene>
<dbReference type="InterPro" id="IPR000172">
    <property type="entry name" value="GMC_OxRdtase_N"/>
</dbReference>
<sequence length="485" mass="54830">MLGGSSSLNAMFYVKGRDYDYQTWSDAGNPNWSPENVNKYFKKAECFEDMLLNSDPTIYKTYGHEGPLVVNSFNSTFKELTDKVIDSWEDIGIKKVPDFNSARFQGHGLSGLARVTAQNGQRESTYKAYLNRLNDRNNLKIVTNAFVTKILFTDNATAYGVEVDINGEQKRFLVKYEVVLSAGAINTPQLLMLSGIGPKEHLLSKNISIIVDLSGVGRNLQDHSSLLFPIYGNEPGSENKLEQSFEVAKYLYNKTGYYANGLMTDIMAFFSRSDNMTYPEFQTHHAVFWQNSSILRRFLNTFKDDVIDSITRYNSYNGLYLFLLHHLHPFSRGKIYLNSSNPYDHPIIDANYFDDDRDVQAAVDGIKVLSKLVNTTYFRSINAFIPRIDIPECNQYEFLSDLYWKCYALQTTGTVYHPVGTAKMGPDRKDSVVNNFLKVHGVLGLRVIDASIMPFITSGNTNAPTIMIGEMGSDMIKAEYSANNP</sequence>
<dbReference type="SUPFAM" id="SSF54373">
    <property type="entry name" value="FAD-linked reductases, C-terminal domain"/>
    <property type="match status" value="1"/>
</dbReference>
<dbReference type="InterPro" id="IPR036188">
    <property type="entry name" value="FAD/NAD-bd_sf"/>
</dbReference>
<dbReference type="Gene3D" id="3.30.560.10">
    <property type="entry name" value="Glucose Oxidase, domain 3"/>
    <property type="match status" value="1"/>
</dbReference>
<dbReference type="Gene3D" id="3.50.50.60">
    <property type="entry name" value="FAD/NAD(P)-binding domain"/>
    <property type="match status" value="1"/>
</dbReference>
<dbReference type="PANTHER" id="PTHR11552:SF147">
    <property type="entry name" value="CHOLINE DEHYDROGENASE, MITOCHONDRIAL"/>
    <property type="match status" value="1"/>
</dbReference>
<dbReference type="OrthoDB" id="269227at2759"/>
<dbReference type="PIRSF" id="PIRSF000137">
    <property type="entry name" value="Alcohol_oxidase"/>
    <property type="match status" value="1"/>
</dbReference>
<dbReference type="EMBL" id="CAKXAJ010026487">
    <property type="protein sequence ID" value="CAH2269000.1"/>
    <property type="molecule type" value="Genomic_DNA"/>
</dbReference>
<feature type="domain" description="Glucose-methanol-choline oxidoreductase N-terminal" evidence="6">
    <location>
        <begin position="183"/>
        <end position="197"/>
    </location>
</feature>
<dbReference type="SUPFAM" id="SSF51905">
    <property type="entry name" value="FAD/NAD(P)-binding domain"/>
    <property type="match status" value="1"/>
</dbReference>
<evidence type="ECO:0000256" key="3">
    <source>
        <dbReference type="ARBA" id="ARBA00022630"/>
    </source>
</evidence>
<dbReference type="Pfam" id="PF00732">
    <property type="entry name" value="GMC_oxred_N"/>
    <property type="match status" value="1"/>
</dbReference>
<dbReference type="InterPro" id="IPR007867">
    <property type="entry name" value="GMC_OxRtase_C"/>
</dbReference>
<dbReference type="PROSITE" id="PS00624">
    <property type="entry name" value="GMC_OXRED_2"/>
    <property type="match status" value="1"/>
</dbReference>
<dbReference type="InterPro" id="IPR012132">
    <property type="entry name" value="GMC_OxRdtase"/>
</dbReference>
<dbReference type="Proteomes" id="UP000838756">
    <property type="component" value="Unassembled WGS sequence"/>
</dbReference>
<evidence type="ECO:0000256" key="5">
    <source>
        <dbReference type="PIRSR" id="PIRSR000137-2"/>
    </source>
</evidence>
<protein>
    <submittedName>
        <fullName evidence="7">Jg16024 protein</fullName>
    </submittedName>
</protein>
<reference evidence="7" key="1">
    <citation type="submission" date="2022-03" db="EMBL/GenBank/DDBJ databases">
        <authorList>
            <person name="Lindestad O."/>
        </authorList>
    </citation>
    <scope>NUCLEOTIDE SEQUENCE</scope>
</reference>
<dbReference type="Pfam" id="PF05199">
    <property type="entry name" value="GMC_oxred_C"/>
    <property type="match status" value="1"/>
</dbReference>
<keyword evidence="8" id="KW-1185">Reference proteome</keyword>
<keyword evidence="3" id="KW-0285">Flavoprotein</keyword>
<dbReference type="GO" id="GO:0050660">
    <property type="term" value="F:flavin adenine dinucleotide binding"/>
    <property type="evidence" value="ECO:0007669"/>
    <property type="project" value="InterPro"/>
</dbReference>
<comment type="similarity">
    <text evidence="2">Belongs to the GMC oxidoreductase family.</text>
</comment>
<dbReference type="GO" id="GO:0016614">
    <property type="term" value="F:oxidoreductase activity, acting on CH-OH group of donors"/>
    <property type="evidence" value="ECO:0007669"/>
    <property type="project" value="InterPro"/>
</dbReference>
<keyword evidence="4 5" id="KW-0274">FAD</keyword>